<evidence type="ECO:0000313" key="1">
    <source>
        <dbReference type="EMBL" id="KMT21791.1"/>
    </source>
</evidence>
<dbReference type="PATRIC" id="fig|1121307.3.peg.1412"/>
<sequence>MKKIVRKKNINKENNITHISCENNSIWAKVVYTPSDKSNEFLYSLVIGIKDTGKEMIHDIGSFNMVKAKNQLSKVVIENNKIRIIPRKLPTAVYNLHERDIQEYIFSINEKNL</sequence>
<name>A0A0J8G201_CLOCY</name>
<dbReference type="AlphaFoldDB" id="A0A0J8G201"/>
<comment type="caution">
    <text evidence="1">The sequence shown here is derived from an EMBL/GenBank/DDBJ whole genome shotgun (WGS) entry which is preliminary data.</text>
</comment>
<keyword evidence="2" id="KW-1185">Reference proteome</keyword>
<organism evidence="1 2">
    <name type="scientific">Clostridium cylindrosporum DSM 605</name>
    <dbReference type="NCBI Taxonomy" id="1121307"/>
    <lineage>
        <taxon>Bacteria</taxon>
        <taxon>Bacillati</taxon>
        <taxon>Bacillota</taxon>
        <taxon>Clostridia</taxon>
        <taxon>Eubacteriales</taxon>
        <taxon>Clostridiaceae</taxon>
        <taxon>Clostridium</taxon>
    </lineage>
</organism>
<dbReference type="Proteomes" id="UP000036756">
    <property type="component" value="Unassembled WGS sequence"/>
</dbReference>
<evidence type="ECO:0000313" key="2">
    <source>
        <dbReference type="Proteomes" id="UP000036756"/>
    </source>
</evidence>
<reference evidence="1 2" key="1">
    <citation type="submission" date="2015-06" db="EMBL/GenBank/DDBJ databases">
        <title>Draft genome sequence of the purine-degrading Clostridium cylindrosporum HC-1 (DSM 605).</title>
        <authorList>
            <person name="Poehlein A."/>
            <person name="Schiel-Bengelsdorf B."/>
            <person name="Bengelsdorf F."/>
            <person name="Daniel R."/>
            <person name="Duerre P."/>
        </authorList>
    </citation>
    <scope>NUCLEOTIDE SEQUENCE [LARGE SCALE GENOMIC DNA]</scope>
    <source>
        <strain evidence="1 2">DSM 605</strain>
    </source>
</reference>
<protein>
    <submittedName>
        <fullName evidence="1">Uncharacterized protein</fullName>
    </submittedName>
</protein>
<gene>
    <name evidence="1" type="ORF">CLCY_3c00580</name>
</gene>
<dbReference type="STRING" id="1121307.CLCY_3c00580"/>
<dbReference type="EMBL" id="LFVU01000026">
    <property type="protein sequence ID" value="KMT21791.1"/>
    <property type="molecule type" value="Genomic_DNA"/>
</dbReference>
<accession>A0A0J8G201</accession>
<proteinExistence type="predicted"/>
<dbReference type="RefSeq" id="WP_048570449.1">
    <property type="nucleotide sequence ID" value="NZ_LFVU01000026.1"/>
</dbReference>